<dbReference type="HOGENOM" id="CLU_1872490_0_0_9"/>
<dbReference type="KEGG" id="gwc:GWCH70_3476"/>
<protein>
    <submittedName>
        <fullName evidence="1">Uncharacterized protein</fullName>
    </submittedName>
</protein>
<proteinExistence type="predicted"/>
<organism evidence="1">
    <name type="scientific">Geobacillus sp. (strain WCH70)</name>
    <dbReference type="NCBI Taxonomy" id="471223"/>
    <lineage>
        <taxon>Bacteria</taxon>
        <taxon>Bacillati</taxon>
        <taxon>Bacillota</taxon>
        <taxon>Bacilli</taxon>
        <taxon>Bacillales</taxon>
        <taxon>Anoxybacillaceae</taxon>
        <taxon>Geobacillus</taxon>
    </lineage>
</organism>
<gene>
    <name evidence="1" type="ordered locus">GWCH70_3476</name>
</gene>
<dbReference type="EMBL" id="CP001640">
    <property type="protein sequence ID" value="ACS26109.1"/>
    <property type="molecule type" value="Genomic_DNA"/>
</dbReference>
<evidence type="ECO:0000313" key="1">
    <source>
        <dbReference type="EMBL" id="ACS26109.1"/>
    </source>
</evidence>
<sequence>MIRMEEISISIPKEVLEKVEKSMGGWDDRNRVITNHLVYFYRLLETEKRTLTKIFSEEELLCIYAAFNGTIVDFRMTPGMFKATVRDALKYGELDFLISEHRIDAGAFLQKIDGLSDLQTFVLLVDAQEYWAEKSR</sequence>
<accession>C5DB36</accession>
<keyword evidence="1" id="KW-0614">Plasmid</keyword>
<dbReference type="AlphaFoldDB" id="C5DB36"/>
<reference evidence="1" key="1">
    <citation type="submission" date="2009-06" db="EMBL/GenBank/DDBJ databases">
        <title>Complete sequence of plasmid 2 of Geopacillus sp. WCH70.</title>
        <authorList>
            <consortium name="US DOE Joint Genome Institute"/>
            <person name="Lucas S."/>
            <person name="Copeland A."/>
            <person name="Lapidus A."/>
            <person name="Glavina del Rio T."/>
            <person name="Dalin E."/>
            <person name="Tice H."/>
            <person name="Bruce D."/>
            <person name="Goodwin L."/>
            <person name="Pitluck S."/>
            <person name="Chertkov O."/>
            <person name="Brettin T."/>
            <person name="Detter J.C."/>
            <person name="Han C."/>
            <person name="Larimer F."/>
            <person name="Land M."/>
            <person name="Hauser L."/>
            <person name="Kyrpides N."/>
            <person name="Mikhailova N."/>
            <person name="Brumm P."/>
            <person name="Mead D.A."/>
            <person name="Richardson P."/>
        </authorList>
    </citation>
    <scope>NUCLEOTIDE SEQUENCE [LARGE SCALE GENOMIC DNA]</scope>
    <source>
        <plasmid evidence="1">pWCH7002</plasmid>
        <plasmid evidence="1">WCH70</plasmid>
    </source>
</reference>
<geneLocation type="plasmid" evidence="1">
    <name>pWCH7002</name>
</geneLocation>
<name>C5DB36_GEOSW</name>